<dbReference type="InterPro" id="IPR023765">
    <property type="entry name" value="SBP_5_CS"/>
</dbReference>
<feature type="compositionally biased region" description="Low complexity" evidence="4">
    <location>
        <begin position="59"/>
        <end position="69"/>
    </location>
</feature>
<sequence length="563" mass="60130">MALGRFPNQSRAERYILPNTLGKKVFMRRSSFARAATTFTALAAATVLVAGCAGGGSGSETDTSDVTTGLVGDQGDGGEPTSGGTLSFATYNGVSSLDPADRQDGGATGGNEMAAIYDLLVRYDPETKAFEPQLAQSLEANGDNSVWTLTLRDGAKFSDGTPVDGAAVLWSINHYLEKKGTHTQVWKATVADVQSPDPATVVFTLKQPWNEFPIMFTTGPGMIVAPSSMTTGAFAPIGAGPFVVEKFASQDELVLAANPAYWNGKPNLDTLRFPAIVSEQAKLDALHTGGVQAAYLRGAEVVHNALSAGDVGYVYTVNMGGVGNINQREGRAASDVRVRKAIVAAFNPDTFNERVEAGYGMPGSDMFQSWSRWHGSVAGNGYDPEAAKKFLGEAKADGYDGKLTYVGLNDPATQRSALAFQAMLQAVGFTVEIVYTTSINDLVKTMYAQHDYDIGYAGFNVLDESPFVRMYGNLYSESSSNVIGYKNATMDSLLIEMQSAPTDEDRTKVIEKIQTLVNETAPMLVVNTGKYFIPWSKNVYGITPSADGIMLFGNAWITPDSTS</sequence>
<dbReference type="InterPro" id="IPR030678">
    <property type="entry name" value="Peptide/Ni-bd"/>
</dbReference>
<evidence type="ECO:0000313" key="6">
    <source>
        <dbReference type="EMBL" id="TYQ01647.1"/>
    </source>
</evidence>
<feature type="compositionally biased region" description="Gly residues" evidence="4">
    <location>
        <begin position="72"/>
        <end position="81"/>
    </location>
</feature>
<dbReference type="Gene3D" id="3.10.105.10">
    <property type="entry name" value="Dipeptide-binding Protein, Domain 3"/>
    <property type="match status" value="1"/>
</dbReference>
<dbReference type="AlphaFoldDB" id="A0A652YK70"/>
<dbReference type="CDD" id="cd00995">
    <property type="entry name" value="PBP2_NikA_DppA_OppA_like"/>
    <property type="match status" value="1"/>
</dbReference>
<dbReference type="PROSITE" id="PS01040">
    <property type="entry name" value="SBP_BACTERIAL_5"/>
    <property type="match status" value="1"/>
</dbReference>
<proteinExistence type="inferred from homology"/>
<comment type="similarity">
    <text evidence="2">Belongs to the bacterial solute-binding protein 5 family.</text>
</comment>
<dbReference type="EMBL" id="VNIQ01000007">
    <property type="protein sequence ID" value="TYQ01647.1"/>
    <property type="molecule type" value="Genomic_DNA"/>
</dbReference>
<comment type="caution">
    <text evidence="6">The sequence shown here is derived from an EMBL/GenBank/DDBJ whole genome shotgun (WGS) entry which is preliminary data.</text>
</comment>
<comment type="subcellular location">
    <subcellularLocation>
        <location evidence="1">Cell membrane</location>
        <topology evidence="1">Lipid-anchor</topology>
    </subcellularLocation>
</comment>
<dbReference type="PIRSF" id="PIRSF002741">
    <property type="entry name" value="MppA"/>
    <property type="match status" value="1"/>
</dbReference>
<gene>
    <name evidence="6" type="ORF">FNL38_10762</name>
</gene>
<dbReference type="SUPFAM" id="SSF53850">
    <property type="entry name" value="Periplasmic binding protein-like II"/>
    <property type="match status" value="1"/>
</dbReference>
<name>A0A652YK70_NOCGL</name>
<dbReference type="GO" id="GO:0015833">
    <property type="term" value="P:peptide transport"/>
    <property type="evidence" value="ECO:0007669"/>
    <property type="project" value="TreeGrafter"/>
</dbReference>
<dbReference type="GO" id="GO:1904680">
    <property type="term" value="F:peptide transmembrane transporter activity"/>
    <property type="evidence" value="ECO:0007669"/>
    <property type="project" value="TreeGrafter"/>
</dbReference>
<protein>
    <submittedName>
        <fullName evidence="6">Peptide/nickel transport system substrate-binding protein</fullName>
    </submittedName>
</protein>
<dbReference type="PANTHER" id="PTHR30290">
    <property type="entry name" value="PERIPLASMIC BINDING COMPONENT OF ABC TRANSPORTER"/>
    <property type="match status" value="1"/>
</dbReference>
<dbReference type="InterPro" id="IPR039424">
    <property type="entry name" value="SBP_5"/>
</dbReference>
<evidence type="ECO:0000256" key="2">
    <source>
        <dbReference type="ARBA" id="ARBA00005695"/>
    </source>
</evidence>
<dbReference type="InterPro" id="IPR000914">
    <property type="entry name" value="SBP_5_dom"/>
</dbReference>
<organism evidence="6">
    <name type="scientific">Nocardia globerula</name>
    <dbReference type="NCBI Taxonomy" id="1818"/>
    <lineage>
        <taxon>Bacteria</taxon>
        <taxon>Bacillati</taxon>
        <taxon>Actinomycetota</taxon>
        <taxon>Actinomycetes</taxon>
        <taxon>Mycobacteriales</taxon>
        <taxon>Nocardiaceae</taxon>
        <taxon>Nocardia</taxon>
    </lineage>
</organism>
<evidence type="ECO:0000256" key="4">
    <source>
        <dbReference type="SAM" id="MobiDB-lite"/>
    </source>
</evidence>
<dbReference type="Pfam" id="PF00496">
    <property type="entry name" value="SBP_bac_5"/>
    <property type="match status" value="1"/>
</dbReference>
<evidence type="ECO:0000259" key="5">
    <source>
        <dbReference type="Pfam" id="PF00496"/>
    </source>
</evidence>
<feature type="region of interest" description="Disordered" evidence="4">
    <location>
        <begin position="56"/>
        <end position="85"/>
    </location>
</feature>
<evidence type="ECO:0000256" key="3">
    <source>
        <dbReference type="ARBA" id="ARBA00022729"/>
    </source>
</evidence>
<dbReference type="GO" id="GO:0042597">
    <property type="term" value="C:periplasmic space"/>
    <property type="evidence" value="ECO:0007669"/>
    <property type="project" value="UniProtKB-ARBA"/>
</dbReference>
<dbReference type="PANTHER" id="PTHR30290:SF38">
    <property type="entry name" value="D,D-DIPEPTIDE-BINDING PERIPLASMIC PROTEIN DDPA-RELATED"/>
    <property type="match status" value="1"/>
</dbReference>
<accession>A0A652YK70</accession>
<dbReference type="GO" id="GO:0043190">
    <property type="term" value="C:ATP-binding cassette (ABC) transporter complex"/>
    <property type="evidence" value="ECO:0007669"/>
    <property type="project" value="InterPro"/>
</dbReference>
<feature type="domain" description="Solute-binding protein family 5" evidence="5">
    <location>
        <begin position="130"/>
        <end position="471"/>
    </location>
</feature>
<reference evidence="6" key="1">
    <citation type="submission" date="2019-07" db="EMBL/GenBank/DDBJ databases">
        <title>Genomic Encyclopedia of Type Strains, Phase IV (KMG-IV): sequencing the most valuable type-strain genomes for metagenomic binning, comparative biology and taxonomic classification.</title>
        <authorList>
            <person name="Goeker M."/>
        </authorList>
    </citation>
    <scope>NUCLEOTIDE SEQUENCE</scope>
    <source>
        <strain evidence="6">DSM 44596</strain>
    </source>
</reference>
<dbReference type="Gene3D" id="3.40.190.10">
    <property type="entry name" value="Periplasmic binding protein-like II"/>
    <property type="match status" value="1"/>
</dbReference>
<evidence type="ECO:0000256" key="1">
    <source>
        <dbReference type="ARBA" id="ARBA00004193"/>
    </source>
</evidence>
<keyword evidence="3" id="KW-0732">Signal</keyword>